<dbReference type="SUPFAM" id="SSF53335">
    <property type="entry name" value="S-adenosyl-L-methionine-dependent methyltransferases"/>
    <property type="match status" value="1"/>
</dbReference>
<dbReference type="Gene3D" id="3.40.50.150">
    <property type="entry name" value="Vaccinia Virus protein VP39"/>
    <property type="match status" value="1"/>
</dbReference>
<comment type="caution">
    <text evidence="1">The sequence shown here is derived from an EMBL/GenBank/DDBJ whole genome shotgun (WGS) entry which is preliminary data.</text>
</comment>
<protein>
    <submittedName>
        <fullName evidence="1">Trans-aconitate 2-methyltransferase</fullName>
    </submittedName>
</protein>
<gene>
    <name evidence="1" type="primary">tam</name>
    <name evidence="1" type="ORF">AK812_SmicGene46606</name>
</gene>
<dbReference type="AlphaFoldDB" id="A0A1Q9BTI3"/>
<dbReference type="EMBL" id="LSRX01004422">
    <property type="protein sequence ID" value="OLP73989.1"/>
    <property type="molecule type" value="Genomic_DNA"/>
</dbReference>
<reference evidence="1 2" key="1">
    <citation type="submission" date="2016-02" db="EMBL/GenBank/DDBJ databases">
        <title>Genome analysis of coral dinoflagellate symbionts highlights evolutionary adaptations to a symbiotic lifestyle.</title>
        <authorList>
            <person name="Aranda M."/>
            <person name="Li Y."/>
            <person name="Liew Y.J."/>
            <person name="Baumgarten S."/>
            <person name="Simakov O."/>
            <person name="Wilson M."/>
            <person name="Piel J."/>
            <person name="Ashoor H."/>
            <person name="Bougouffa S."/>
            <person name="Bajic V.B."/>
            <person name="Ryu T."/>
            <person name="Ravasi T."/>
            <person name="Bayer T."/>
            <person name="Micklem G."/>
            <person name="Kim H."/>
            <person name="Bhak J."/>
            <person name="Lajeunesse T.C."/>
            <person name="Voolstra C.R."/>
        </authorList>
    </citation>
    <scope>NUCLEOTIDE SEQUENCE [LARGE SCALE GENOMIC DNA]</scope>
    <source>
        <strain evidence="1 2">CCMP2467</strain>
    </source>
</reference>
<evidence type="ECO:0000313" key="2">
    <source>
        <dbReference type="Proteomes" id="UP000186817"/>
    </source>
</evidence>
<accession>A0A1Q9BTI3</accession>
<dbReference type="InterPro" id="IPR029063">
    <property type="entry name" value="SAM-dependent_MTases_sf"/>
</dbReference>
<organism evidence="1 2">
    <name type="scientific">Symbiodinium microadriaticum</name>
    <name type="common">Dinoflagellate</name>
    <name type="synonym">Zooxanthella microadriatica</name>
    <dbReference type="NCBI Taxonomy" id="2951"/>
    <lineage>
        <taxon>Eukaryota</taxon>
        <taxon>Sar</taxon>
        <taxon>Alveolata</taxon>
        <taxon>Dinophyceae</taxon>
        <taxon>Suessiales</taxon>
        <taxon>Symbiodiniaceae</taxon>
        <taxon>Symbiodinium</taxon>
    </lineage>
</organism>
<evidence type="ECO:0000313" key="1">
    <source>
        <dbReference type="EMBL" id="OLP73989.1"/>
    </source>
</evidence>
<proteinExistence type="predicted"/>
<keyword evidence="1" id="KW-0808">Transferase</keyword>
<sequence>AKIDFTNEMIDWSRAKAPKKILDVGCGIGGSSRILGKRFPDAEVFGFRFRRSRVGLVEFPGTLIW</sequence>
<keyword evidence="1" id="KW-0489">Methyltransferase</keyword>
<dbReference type="OrthoDB" id="1724574at2759"/>
<name>A0A1Q9BTI3_SYMMI</name>
<dbReference type="GO" id="GO:0032259">
    <property type="term" value="P:methylation"/>
    <property type="evidence" value="ECO:0007669"/>
    <property type="project" value="UniProtKB-KW"/>
</dbReference>
<feature type="non-terminal residue" evidence="1">
    <location>
        <position position="1"/>
    </location>
</feature>
<dbReference type="GO" id="GO:0008168">
    <property type="term" value="F:methyltransferase activity"/>
    <property type="evidence" value="ECO:0007669"/>
    <property type="project" value="UniProtKB-KW"/>
</dbReference>
<dbReference type="Proteomes" id="UP000186817">
    <property type="component" value="Unassembled WGS sequence"/>
</dbReference>
<keyword evidence="2" id="KW-1185">Reference proteome</keyword>